<dbReference type="InterPro" id="IPR016181">
    <property type="entry name" value="Acyl_CoA_acyltransferase"/>
</dbReference>
<dbReference type="OrthoDB" id="6028172at2"/>
<proteinExistence type="predicted"/>
<dbReference type="InterPro" id="IPR038740">
    <property type="entry name" value="BioF2-like_GNAT_dom"/>
</dbReference>
<gene>
    <name evidence="2" type="ORF">A8926_4781</name>
</gene>
<dbReference type="AlphaFoldDB" id="A0A2N3Y1W2"/>
<reference evidence="2" key="1">
    <citation type="submission" date="2017-12" db="EMBL/GenBank/DDBJ databases">
        <title>Sequencing the genomes of 1000 Actinobacteria strains.</title>
        <authorList>
            <person name="Klenk H.-P."/>
        </authorList>
    </citation>
    <scope>NUCLEOTIDE SEQUENCE [LARGE SCALE GENOMIC DNA]</scope>
    <source>
        <strain evidence="2">DSM 44228</strain>
    </source>
</reference>
<dbReference type="GO" id="GO:0016746">
    <property type="term" value="F:acyltransferase activity"/>
    <property type="evidence" value="ECO:0007669"/>
    <property type="project" value="UniProtKB-KW"/>
</dbReference>
<dbReference type="Pfam" id="PF13480">
    <property type="entry name" value="Acetyltransf_6"/>
    <property type="match status" value="1"/>
</dbReference>
<evidence type="ECO:0000313" key="2">
    <source>
        <dbReference type="EMBL" id="PKW16880.1"/>
    </source>
</evidence>
<accession>A0A2N3Y1W2</accession>
<comment type="caution">
    <text evidence="2">The sequence shown here is derived from an EMBL/GenBank/DDBJ whole genome shotgun (WGS) entry which is preliminary data.</text>
</comment>
<evidence type="ECO:0000313" key="3">
    <source>
        <dbReference type="Proteomes" id="UP000233786"/>
    </source>
</evidence>
<dbReference type="Proteomes" id="UP000233786">
    <property type="component" value="Unassembled WGS sequence"/>
</dbReference>
<evidence type="ECO:0000259" key="1">
    <source>
        <dbReference type="Pfam" id="PF13480"/>
    </source>
</evidence>
<dbReference type="RefSeq" id="WP_010309636.1">
    <property type="nucleotide sequence ID" value="NZ_CP061007.1"/>
</dbReference>
<organism evidence="2 3">
    <name type="scientific">Saccharopolyspora spinosa</name>
    <dbReference type="NCBI Taxonomy" id="60894"/>
    <lineage>
        <taxon>Bacteria</taxon>
        <taxon>Bacillati</taxon>
        <taxon>Actinomycetota</taxon>
        <taxon>Actinomycetes</taxon>
        <taxon>Pseudonocardiales</taxon>
        <taxon>Pseudonocardiaceae</taxon>
        <taxon>Saccharopolyspora</taxon>
    </lineage>
</organism>
<dbReference type="Gene3D" id="3.40.630.30">
    <property type="match status" value="1"/>
</dbReference>
<dbReference type="EMBL" id="PJNB01000001">
    <property type="protein sequence ID" value="PKW16880.1"/>
    <property type="molecule type" value="Genomic_DNA"/>
</dbReference>
<protein>
    <submittedName>
        <fullName evidence="2">N-acyltransferase</fullName>
    </submittedName>
</protein>
<feature type="domain" description="BioF2-like acetyltransferase" evidence="1">
    <location>
        <begin position="186"/>
        <end position="322"/>
    </location>
</feature>
<dbReference type="SUPFAM" id="SSF55729">
    <property type="entry name" value="Acyl-CoA N-acyltransferases (Nat)"/>
    <property type="match status" value="1"/>
</dbReference>
<keyword evidence="3" id="KW-1185">Reference proteome</keyword>
<dbReference type="STRING" id="994479.GCA_000194155_04635"/>
<sequence>MVSGSGWIVHDSIGDVDADEWNNVVVLAGGSAFHSHEWLTAYETAPPAPVFHARHLCHRTDGRLDAVAPFYEVQEDPHYVGYGPDYDFDHPILHTRMLVGHSWYSYFNGICSLVDPAEIVDDLVGTVGEVATDLGVSVFGFPGVPEPDPLGPELERRGFSPVYTEATSGVDFAGTAEAHLATLRSQKFRREFRRLSNKASRSGAHIRTTIESGDVERFAKLVEDVCARHGVATINPPENLYSIFEYLREYVHFVSIWLDDELLGGFVLMHFEDTLYAWIAGLNYNHHKELGTYYALYAQTLELAERLGVKRIEMGRSMYGFKVRMGFHPQPLVSWFSGVGPDGRELVREGIASLEEHCRTRSRIAEAYENNKLEIPEVFAGPPRFAAGGA</sequence>
<name>A0A2N3Y1W2_SACSN</name>